<name>A0A8E2B1T3_9APHY</name>
<evidence type="ECO:0000313" key="2">
    <source>
        <dbReference type="Proteomes" id="UP000250043"/>
    </source>
</evidence>
<protein>
    <submittedName>
        <fullName evidence="1">Uncharacterized protein</fullName>
    </submittedName>
</protein>
<dbReference type="Proteomes" id="UP000250043">
    <property type="component" value="Unassembled WGS sequence"/>
</dbReference>
<reference evidence="1 2" key="1">
    <citation type="submission" date="2016-07" db="EMBL/GenBank/DDBJ databases">
        <title>Draft genome of the white-rot fungus Obba rivulosa 3A-2.</title>
        <authorList>
            <consortium name="DOE Joint Genome Institute"/>
            <person name="Miettinen O."/>
            <person name="Riley R."/>
            <person name="Acob R."/>
            <person name="Barry K."/>
            <person name="Cullen D."/>
            <person name="De Vries R."/>
            <person name="Hainaut M."/>
            <person name="Hatakka A."/>
            <person name="Henrissat B."/>
            <person name="Hilden K."/>
            <person name="Kuo R."/>
            <person name="Labutti K."/>
            <person name="Lipzen A."/>
            <person name="Makela M.R."/>
            <person name="Sandor L."/>
            <person name="Spatafora J.W."/>
            <person name="Grigoriev I.V."/>
            <person name="Hibbett D.S."/>
        </authorList>
    </citation>
    <scope>NUCLEOTIDE SEQUENCE [LARGE SCALE GENOMIC DNA]</scope>
    <source>
        <strain evidence="1 2">3A-2</strain>
    </source>
</reference>
<sequence length="108" mass="12140">MAANLLQQGQQCQADALGLLDRNSCAIPQAEHGQLLEKYEKLQNQWSDVRAKGPSLFQGTPEHFQFRQWEQSAQELNGAVTVSELILQVFSNAYRLATLAGVHRDRKC</sequence>
<organism evidence="1 2">
    <name type="scientific">Obba rivulosa</name>
    <dbReference type="NCBI Taxonomy" id="1052685"/>
    <lineage>
        <taxon>Eukaryota</taxon>
        <taxon>Fungi</taxon>
        <taxon>Dikarya</taxon>
        <taxon>Basidiomycota</taxon>
        <taxon>Agaricomycotina</taxon>
        <taxon>Agaricomycetes</taxon>
        <taxon>Polyporales</taxon>
        <taxon>Gelatoporiaceae</taxon>
        <taxon>Obba</taxon>
    </lineage>
</organism>
<dbReference type="EMBL" id="KV722400">
    <property type="protein sequence ID" value="OCH90637.1"/>
    <property type="molecule type" value="Genomic_DNA"/>
</dbReference>
<keyword evidence="2" id="KW-1185">Reference proteome</keyword>
<dbReference type="AlphaFoldDB" id="A0A8E2B1T3"/>
<gene>
    <name evidence="1" type="ORF">OBBRIDRAFT_793073</name>
</gene>
<accession>A0A8E2B1T3</accession>
<evidence type="ECO:0000313" key="1">
    <source>
        <dbReference type="EMBL" id="OCH90637.1"/>
    </source>
</evidence>
<proteinExistence type="predicted"/>